<protein>
    <submittedName>
        <fullName evidence="8">Tight adherence protein B</fullName>
    </submittedName>
</protein>
<reference evidence="8" key="1">
    <citation type="submission" date="2020-08" db="EMBL/GenBank/DDBJ databases">
        <title>Sequencing the genomes of 1000 actinobacteria strains.</title>
        <authorList>
            <person name="Klenk H.-P."/>
        </authorList>
    </citation>
    <scope>NUCLEOTIDE SEQUENCE</scope>
    <source>
        <strain evidence="8">DSM 10695</strain>
    </source>
</reference>
<evidence type="ECO:0000256" key="2">
    <source>
        <dbReference type="ARBA" id="ARBA00022475"/>
    </source>
</evidence>
<comment type="caution">
    <text evidence="8">The sequence shown here is derived from an EMBL/GenBank/DDBJ whole genome shotgun (WGS) entry which is preliminary data.</text>
</comment>
<keyword evidence="9" id="KW-1185">Reference proteome</keyword>
<dbReference type="AlphaFoldDB" id="A0A923IXK5"/>
<dbReference type="RefSeq" id="WP_184452045.1">
    <property type="nucleotide sequence ID" value="NZ_JACHMK010000001.1"/>
</dbReference>
<evidence type="ECO:0000313" key="9">
    <source>
        <dbReference type="Proteomes" id="UP000617426"/>
    </source>
</evidence>
<keyword evidence="3 6" id="KW-0812">Transmembrane</keyword>
<evidence type="ECO:0000256" key="3">
    <source>
        <dbReference type="ARBA" id="ARBA00022692"/>
    </source>
</evidence>
<keyword evidence="2" id="KW-1003">Cell membrane</keyword>
<keyword evidence="4 6" id="KW-1133">Transmembrane helix</keyword>
<evidence type="ECO:0000259" key="7">
    <source>
        <dbReference type="Pfam" id="PF00482"/>
    </source>
</evidence>
<evidence type="ECO:0000256" key="6">
    <source>
        <dbReference type="SAM" id="Phobius"/>
    </source>
</evidence>
<dbReference type="InterPro" id="IPR018076">
    <property type="entry name" value="T2SS_GspF_dom"/>
</dbReference>
<dbReference type="GO" id="GO:0005886">
    <property type="term" value="C:plasma membrane"/>
    <property type="evidence" value="ECO:0007669"/>
    <property type="project" value="UniProtKB-SubCell"/>
</dbReference>
<sequence length="286" mass="30305">MSAYLVGLVMGVGWVLILSALFGAPAFSPPAPGWYPAWADQVTRARITGLTPLRLVGVSAAVMLVIALVVYAWTGVAAVAGIVCAICAPVPQMLVAARARAWAKKSREAWPEVIDSLVSGVRAGSGLPELLAELGETGPEELRPAFAKFALDYRAEGRFDTALTRLKGRLADPVADRIVEALRLAREVGGADLSVLLRDLGVLLREDARVRGELEARQSWTVNAARLAVVAPWLVLVMISAQPRAAAVWNTPAGILILVSGAGVCVIAYLAMRAVGRLSSDPRTLR</sequence>
<dbReference type="Proteomes" id="UP000617426">
    <property type="component" value="Unassembled WGS sequence"/>
</dbReference>
<feature type="domain" description="Type II secretion system protein GspF" evidence="7">
    <location>
        <begin position="114"/>
        <end position="239"/>
    </location>
</feature>
<dbReference type="Pfam" id="PF00482">
    <property type="entry name" value="T2SSF"/>
    <property type="match status" value="1"/>
</dbReference>
<accession>A0A923IXK5</accession>
<feature type="transmembrane region" description="Helical" evidence="6">
    <location>
        <begin position="253"/>
        <end position="276"/>
    </location>
</feature>
<feature type="transmembrane region" description="Helical" evidence="6">
    <location>
        <begin position="53"/>
        <end position="73"/>
    </location>
</feature>
<comment type="subcellular location">
    <subcellularLocation>
        <location evidence="1">Cell membrane</location>
        <topology evidence="1">Multi-pass membrane protein</topology>
    </subcellularLocation>
</comment>
<dbReference type="EMBL" id="JACHMK010000001">
    <property type="protein sequence ID" value="MBB6334220.1"/>
    <property type="molecule type" value="Genomic_DNA"/>
</dbReference>
<evidence type="ECO:0000256" key="4">
    <source>
        <dbReference type="ARBA" id="ARBA00022989"/>
    </source>
</evidence>
<feature type="transmembrane region" description="Helical" evidence="6">
    <location>
        <begin position="6"/>
        <end position="27"/>
    </location>
</feature>
<keyword evidence="5 6" id="KW-0472">Membrane</keyword>
<evidence type="ECO:0000256" key="1">
    <source>
        <dbReference type="ARBA" id="ARBA00004651"/>
    </source>
</evidence>
<organism evidence="8 9">
    <name type="scientific">Schaalia hyovaginalis</name>
    <dbReference type="NCBI Taxonomy" id="29316"/>
    <lineage>
        <taxon>Bacteria</taxon>
        <taxon>Bacillati</taxon>
        <taxon>Actinomycetota</taxon>
        <taxon>Actinomycetes</taxon>
        <taxon>Actinomycetales</taxon>
        <taxon>Actinomycetaceae</taxon>
        <taxon>Schaalia</taxon>
    </lineage>
</organism>
<gene>
    <name evidence="8" type="ORF">HD592_000785</name>
</gene>
<evidence type="ECO:0000256" key="5">
    <source>
        <dbReference type="ARBA" id="ARBA00023136"/>
    </source>
</evidence>
<feature type="transmembrane region" description="Helical" evidence="6">
    <location>
        <begin position="224"/>
        <end position="241"/>
    </location>
</feature>
<name>A0A923IXK5_9ACTO</name>
<dbReference type="PANTHER" id="PTHR35007">
    <property type="entry name" value="INTEGRAL MEMBRANE PROTEIN-RELATED"/>
    <property type="match status" value="1"/>
</dbReference>
<dbReference type="PANTHER" id="PTHR35007:SF2">
    <property type="entry name" value="PILUS ASSEMBLE PROTEIN"/>
    <property type="match status" value="1"/>
</dbReference>
<evidence type="ECO:0000313" key="8">
    <source>
        <dbReference type="EMBL" id="MBB6334220.1"/>
    </source>
</evidence>
<proteinExistence type="predicted"/>